<evidence type="ECO:0000313" key="2">
    <source>
        <dbReference type="EMBL" id="CAL8135201.1"/>
    </source>
</evidence>
<protein>
    <submittedName>
        <fullName evidence="2">Uncharacterized protein</fullName>
    </submittedName>
</protein>
<proteinExistence type="predicted"/>
<reference evidence="2 3" key="1">
    <citation type="submission" date="2024-08" db="EMBL/GenBank/DDBJ databases">
        <authorList>
            <person name="Cucini C."/>
            <person name="Frati F."/>
        </authorList>
    </citation>
    <scope>NUCLEOTIDE SEQUENCE [LARGE SCALE GENOMIC DNA]</scope>
</reference>
<feature type="transmembrane region" description="Helical" evidence="1">
    <location>
        <begin position="80"/>
        <end position="104"/>
    </location>
</feature>
<feature type="transmembrane region" description="Helical" evidence="1">
    <location>
        <begin position="124"/>
        <end position="146"/>
    </location>
</feature>
<comment type="caution">
    <text evidence="2">The sequence shown here is derived from an EMBL/GenBank/DDBJ whole genome shotgun (WGS) entry which is preliminary data.</text>
</comment>
<feature type="transmembrane region" description="Helical" evidence="1">
    <location>
        <begin position="202"/>
        <end position="224"/>
    </location>
</feature>
<keyword evidence="1" id="KW-1133">Transmembrane helix</keyword>
<keyword evidence="1" id="KW-0472">Membrane</keyword>
<evidence type="ECO:0000313" key="3">
    <source>
        <dbReference type="Proteomes" id="UP001642540"/>
    </source>
</evidence>
<keyword evidence="3" id="KW-1185">Reference proteome</keyword>
<feature type="transmembrane region" description="Helical" evidence="1">
    <location>
        <begin position="236"/>
        <end position="255"/>
    </location>
</feature>
<gene>
    <name evidence="2" type="ORF">ODALV1_LOCUS25873</name>
</gene>
<keyword evidence="1" id="KW-0812">Transmembrane</keyword>
<feature type="transmembrane region" description="Helical" evidence="1">
    <location>
        <begin position="6"/>
        <end position="24"/>
    </location>
</feature>
<accession>A0ABP1RTK3</accession>
<name>A0ABP1RTK3_9HEXA</name>
<dbReference type="EMBL" id="CAXLJM020000107">
    <property type="protein sequence ID" value="CAL8135201.1"/>
    <property type="molecule type" value="Genomic_DNA"/>
</dbReference>
<evidence type="ECO:0000256" key="1">
    <source>
        <dbReference type="SAM" id="Phobius"/>
    </source>
</evidence>
<organism evidence="2 3">
    <name type="scientific">Orchesella dallaii</name>
    <dbReference type="NCBI Taxonomy" id="48710"/>
    <lineage>
        <taxon>Eukaryota</taxon>
        <taxon>Metazoa</taxon>
        <taxon>Ecdysozoa</taxon>
        <taxon>Arthropoda</taxon>
        <taxon>Hexapoda</taxon>
        <taxon>Collembola</taxon>
        <taxon>Entomobryomorpha</taxon>
        <taxon>Entomobryoidea</taxon>
        <taxon>Orchesellidae</taxon>
        <taxon>Orchesellinae</taxon>
        <taxon>Orchesella</taxon>
    </lineage>
</organism>
<dbReference type="Proteomes" id="UP001642540">
    <property type="component" value="Unassembled WGS sequence"/>
</dbReference>
<sequence>MSPVVHNGIATGTVILIVLCVIFMPKMANACDAQVTIIERHQRKVNMLLAGRRTKAGLADVKRTKAMVPVRLKYAKKEELFGGLLCLQVLAVCLLPYITTPFAILSDSDVGYYVQQDLLTDPHYRPLSEIVIGFVVRVIVLHYFWLEVCRTGRYLTAWVIMAGSYFMFATDALEHICSRIEHKTFYAHYTHLRILFSMTSKFISTSTYVGGAALFWTVVGGVWISVTGVGKMSPVVHAAISLGTGVLILLCVIFLPKMANACDSQIKIIGLHQRHVNRLFAVKRTRAGLADVKRAKAIVPVRLMYGEFKVIGKEFTVEFLELMLQRSLDVVLIFP</sequence>